<keyword evidence="1" id="KW-0472">Membrane</keyword>
<keyword evidence="3" id="KW-1185">Reference proteome</keyword>
<accession>A0ABS6ZH13</accession>
<proteinExistence type="predicted"/>
<evidence type="ECO:0000313" key="3">
    <source>
        <dbReference type="Proteomes" id="UP000812013"/>
    </source>
</evidence>
<keyword evidence="1" id="KW-0812">Transmembrane</keyword>
<reference evidence="2 3" key="1">
    <citation type="submission" date="2019-12" db="EMBL/GenBank/DDBJ databases">
        <title>Genome sequence of Streptomyces bambusae.</title>
        <authorList>
            <person name="Bansal K."/>
            <person name="Choksket S."/>
            <person name="Korpole S."/>
            <person name="Patil P.B."/>
        </authorList>
    </citation>
    <scope>NUCLEOTIDE SEQUENCE [LARGE SCALE GENOMIC DNA]</scope>
    <source>
        <strain evidence="2 3">SK60</strain>
    </source>
</reference>
<comment type="caution">
    <text evidence="2">The sequence shown here is derived from an EMBL/GenBank/DDBJ whole genome shotgun (WGS) entry which is preliminary data.</text>
</comment>
<dbReference type="Proteomes" id="UP000812013">
    <property type="component" value="Unassembled WGS sequence"/>
</dbReference>
<evidence type="ECO:0000256" key="1">
    <source>
        <dbReference type="SAM" id="Phobius"/>
    </source>
</evidence>
<organism evidence="2 3">
    <name type="scientific">Streptomyces bambusae</name>
    <dbReference type="NCBI Taxonomy" id="1550616"/>
    <lineage>
        <taxon>Bacteria</taxon>
        <taxon>Bacillati</taxon>
        <taxon>Actinomycetota</taxon>
        <taxon>Actinomycetes</taxon>
        <taxon>Kitasatosporales</taxon>
        <taxon>Streptomycetaceae</taxon>
        <taxon>Streptomyces</taxon>
    </lineage>
</organism>
<keyword evidence="1" id="KW-1133">Transmembrane helix</keyword>
<dbReference type="EMBL" id="WTFF01000590">
    <property type="protein sequence ID" value="MBW5487043.1"/>
    <property type="molecule type" value="Genomic_DNA"/>
</dbReference>
<name>A0ABS6ZH13_9ACTN</name>
<feature type="transmembrane region" description="Helical" evidence="1">
    <location>
        <begin position="6"/>
        <end position="26"/>
    </location>
</feature>
<protein>
    <submittedName>
        <fullName evidence="2">Metallophosphoesterase</fullName>
    </submittedName>
</protein>
<feature type="non-terminal residue" evidence="2">
    <location>
        <position position="131"/>
    </location>
</feature>
<feature type="transmembrane region" description="Helical" evidence="1">
    <location>
        <begin position="38"/>
        <end position="58"/>
    </location>
</feature>
<sequence length="131" mass="13824">MTVVLVVAVVLLVLALLVLVHRWLWIRLVRDTTTSGSRVRRVLTAAAFALPALSLAALTGHRAGLPFGIEQLVAWPGFLWLPVLLYLTLAMLVGEAVRAVWLRRERSTAAAASPAATAATAAPVPAARAGG</sequence>
<evidence type="ECO:0000313" key="2">
    <source>
        <dbReference type="EMBL" id="MBW5487043.1"/>
    </source>
</evidence>
<feature type="transmembrane region" description="Helical" evidence="1">
    <location>
        <begin position="78"/>
        <end position="97"/>
    </location>
</feature>
<gene>
    <name evidence="2" type="ORF">GPJ59_35815</name>
</gene>